<feature type="domain" description="Bms1-type G" evidence="8">
    <location>
        <begin position="79"/>
        <end position="238"/>
    </location>
</feature>
<feature type="region of interest" description="Disordered" evidence="7">
    <location>
        <begin position="1"/>
        <end position="28"/>
    </location>
</feature>
<feature type="compositionally biased region" description="Acidic residues" evidence="7">
    <location>
        <begin position="396"/>
        <end position="462"/>
    </location>
</feature>
<keyword evidence="10" id="KW-1185">Reference proteome</keyword>
<keyword evidence="3" id="KW-0539">Nucleus</keyword>
<dbReference type="InterPro" id="IPR039761">
    <property type="entry name" value="Bms1/Tsr1"/>
</dbReference>
<dbReference type="GO" id="GO:0030688">
    <property type="term" value="C:preribosome, small subunit precursor"/>
    <property type="evidence" value="ECO:0007669"/>
    <property type="project" value="TreeGrafter"/>
</dbReference>
<reference evidence="9" key="2">
    <citation type="submission" date="2020-11" db="EMBL/GenBank/DDBJ databases">
        <authorList>
            <person name="McCartney M.A."/>
            <person name="Auch B."/>
            <person name="Kono T."/>
            <person name="Mallez S."/>
            <person name="Becker A."/>
            <person name="Gohl D.M."/>
            <person name="Silverstein K.A.T."/>
            <person name="Koren S."/>
            <person name="Bechman K.B."/>
            <person name="Herman A."/>
            <person name="Abrahante J.E."/>
            <person name="Garbe J."/>
        </authorList>
    </citation>
    <scope>NUCLEOTIDE SEQUENCE</scope>
    <source>
        <strain evidence="9">Duluth1</strain>
        <tissue evidence="9">Whole animal</tissue>
    </source>
</reference>
<dbReference type="SMART" id="SM01362">
    <property type="entry name" value="DUF663"/>
    <property type="match status" value="1"/>
</dbReference>
<sequence length="822" mass="93802">MIVHRPGPLKQQNKTHKHGKHRSKGQREELGRVNVKTLSRKALGVKRKNDRKQEAIHHRKVKREETFNKKRSVGAAGTFPHCALVVPLHADVDAAGLIQGLATCDETLQINSGKFNITHINIPRFKQRVELIPGSYGNLYHILDTAKVSDSLVLLMSAEEGVDDFGEACISCLLGQGMPTVTIVTQGLKSIPQKKQKDAKKYLQKVSEKWFPDDKVHPADTTQDCMLVLRHITSQRLRDVFYREHRAYLLAEDVAFTSDEDAEEYGTLSVTGYVRSCPLSANRLVHVTGLGDFQVRDIDVLDDPYPLQPRSLDRRKLETTQDVEMGGVSLPEGVRGVVRPNPAHQESLQAEAEFDPMEGEQTWPTEEELKQAEESQKKMKKRVPKGTSDYQAFWIMDDEEKAAADVPEEEEEEESDDEDMEADEPGAEMGDDSDEGSEEGSEEGEEEEFEEVTEEKDEDAQYDEQMDMQEELSMLEKLKKEKMHVTFPDEIDTPEDQPARIRFQKYRGLKSFRTSPWDSKENLPQDYARIYQFANFRRMAKKILKNSDMSEEMDNSVLTCSYVRVNIANVPKALYDEMPKDSPLVIYSLLPHEQKMSVLNIVLHKMPGLVRPIQSKDRLTFHVGCRRFTACPIFSQHTNANKHKMEKFMPAEGAVVATMFAPITFPPVPVLVFQDRPFGGIELVAKGSVLSVDPDRVITKRVVLSGYPLKINKKSCVVRYMFFNREDIEWFKPVELKTKWGRRGHIKEPLGTHGHMKCFFDGQPKSQDTVCMNLYKRVFPRWSYNPVTRRPSTICKPLKVISMDTIDEESEPQEGAAFAMFE</sequence>
<comment type="subcellular location">
    <subcellularLocation>
        <location evidence="1">Nucleus</location>
        <location evidence="1">Nucleolus</location>
    </subcellularLocation>
</comment>
<dbReference type="EMBL" id="JAIWYP010000001">
    <property type="protein sequence ID" value="KAH3882716.1"/>
    <property type="molecule type" value="Genomic_DNA"/>
</dbReference>
<keyword evidence="2" id="KW-0690">Ribosome biogenesis</keyword>
<reference evidence="9" key="1">
    <citation type="journal article" date="2019" name="bioRxiv">
        <title>The Genome of the Zebra Mussel, Dreissena polymorpha: A Resource for Invasive Species Research.</title>
        <authorList>
            <person name="McCartney M.A."/>
            <person name="Auch B."/>
            <person name="Kono T."/>
            <person name="Mallez S."/>
            <person name="Zhang Y."/>
            <person name="Obille A."/>
            <person name="Becker A."/>
            <person name="Abrahante J.E."/>
            <person name="Garbe J."/>
            <person name="Badalamenti J.P."/>
            <person name="Herman A."/>
            <person name="Mangelson H."/>
            <person name="Liachko I."/>
            <person name="Sullivan S."/>
            <person name="Sone E.D."/>
            <person name="Koren S."/>
            <person name="Silverstein K.A.T."/>
            <person name="Beckman K.B."/>
            <person name="Gohl D.M."/>
        </authorList>
    </citation>
    <scope>NUCLEOTIDE SEQUENCE</scope>
    <source>
        <strain evidence="9">Duluth1</strain>
        <tissue evidence="9">Whole animal</tissue>
    </source>
</reference>
<name>A0A9D4MVK8_DREPO</name>
<evidence type="ECO:0000259" key="8">
    <source>
        <dbReference type="PROSITE" id="PS51714"/>
    </source>
</evidence>
<dbReference type="InterPro" id="IPR012948">
    <property type="entry name" value="AARP2CN"/>
</dbReference>
<organism evidence="9 10">
    <name type="scientific">Dreissena polymorpha</name>
    <name type="common">Zebra mussel</name>
    <name type="synonym">Mytilus polymorpha</name>
    <dbReference type="NCBI Taxonomy" id="45954"/>
    <lineage>
        <taxon>Eukaryota</taxon>
        <taxon>Metazoa</taxon>
        <taxon>Spiralia</taxon>
        <taxon>Lophotrochozoa</taxon>
        <taxon>Mollusca</taxon>
        <taxon>Bivalvia</taxon>
        <taxon>Autobranchia</taxon>
        <taxon>Heteroconchia</taxon>
        <taxon>Euheterodonta</taxon>
        <taxon>Imparidentia</taxon>
        <taxon>Neoheterodontei</taxon>
        <taxon>Myida</taxon>
        <taxon>Dreissenoidea</taxon>
        <taxon>Dreissenidae</taxon>
        <taxon>Dreissena</taxon>
    </lineage>
</organism>
<feature type="compositionally biased region" description="Basic residues" evidence="7">
    <location>
        <begin position="13"/>
        <end position="24"/>
    </location>
</feature>
<protein>
    <recommendedName>
        <fullName evidence="6">Pre-rRNA-processing protein TSR1 homolog</fullName>
    </recommendedName>
</protein>
<evidence type="ECO:0000256" key="4">
    <source>
        <dbReference type="ARBA" id="ARBA00037087"/>
    </source>
</evidence>
<dbReference type="OrthoDB" id="119302at2759"/>
<dbReference type="GO" id="GO:0005525">
    <property type="term" value="F:GTP binding"/>
    <property type="evidence" value="ECO:0007669"/>
    <property type="project" value="TreeGrafter"/>
</dbReference>
<dbReference type="PROSITE" id="PS51714">
    <property type="entry name" value="G_BMS1"/>
    <property type="match status" value="1"/>
</dbReference>
<dbReference type="GO" id="GO:0003924">
    <property type="term" value="F:GTPase activity"/>
    <property type="evidence" value="ECO:0007669"/>
    <property type="project" value="TreeGrafter"/>
</dbReference>
<evidence type="ECO:0000256" key="3">
    <source>
        <dbReference type="ARBA" id="ARBA00023242"/>
    </source>
</evidence>
<feature type="compositionally biased region" description="Basic and acidic residues" evidence="7">
    <location>
        <begin position="367"/>
        <end position="377"/>
    </location>
</feature>
<dbReference type="InterPro" id="IPR030387">
    <property type="entry name" value="G_Bms1/Tsr1_dom"/>
</dbReference>
<dbReference type="GO" id="GO:0005730">
    <property type="term" value="C:nucleolus"/>
    <property type="evidence" value="ECO:0007669"/>
    <property type="project" value="UniProtKB-SubCell"/>
</dbReference>
<proteinExistence type="inferred from homology"/>
<dbReference type="GO" id="GO:0000462">
    <property type="term" value="P:maturation of SSU-rRNA from tricistronic rRNA transcript (SSU-rRNA, 5.8S rRNA, LSU-rRNA)"/>
    <property type="evidence" value="ECO:0007669"/>
    <property type="project" value="TreeGrafter"/>
</dbReference>
<evidence type="ECO:0000313" key="10">
    <source>
        <dbReference type="Proteomes" id="UP000828390"/>
    </source>
</evidence>
<dbReference type="Proteomes" id="UP000828390">
    <property type="component" value="Unassembled WGS sequence"/>
</dbReference>
<comment type="similarity">
    <text evidence="5">Belongs to the TRAFAC class translation factor GTPase superfamily. Bms1-like GTPase family. TSR1 subfamily.</text>
</comment>
<dbReference type="Pfam" id="PF22298">
    <property type="entry name" value="Tsr1_G-like"/>
    <property type="match status" value="1"/>
</dbReference>
<evidence type="ECO:0000256" key="7">
    <source>
        <dbReference type="SAM" id="MobiDB-lite"/>
    </source>
</evidence>
<gene>
    <name evidence="9" type="ORF">DPMN_006660</name>
</gene>
<dbReference type="PANTHER" id="PTHR12858:SF1">
    <property type="entry name" value="PRE-RRNA-PROCESSING PROTEIN TSR1 HOMOLOG"/>
    <property type="match status" value="1"/>
</dbReference>
<dbReference type="InterPro" id="IPR007034">
    <property type="entry name" value="BMS1_TSR1_C"/>
</dbReference>
<dbReference type="PANTHER" id="PTHR12858">
    <property type="entry name" value="RIBOSOME BIOGENESIS PROTEIN"/>
    <property type="match status" value="1"/>
</dbReference>
<evidence type="ECO:0000256" key="6">
    <source>
        <dbReference type="ARBA" id="ARBA00040070"/>
    </source>
</evidence>
<dbReference type="Pfam" id="PF04950">
    <property type="entry name" value="RIBIOP_C"/>
    <property type="match status" value="1"/>
</dbReference>
<evidence type="ECO:0000313" key="9">
    <source>
        <dbReference type="EMBL" id="KAH3882716.1"/>
    </source>
</evidence>
<feature type="region of interest" description="Disordered" evidence="7">
    <location>
        <begin position="346"/>
        <end position="462"/>
    </location>
</feature>
<evidence type="ECO:0000256" key="2">
    <source>
        <dbReference type="ARBA" id="ARBA00022517"/>
    </source>
</evidence>
<evidence type="ECO:0000256" key="5">
    <source>
        <dbReference type="ARBA" id="ARBA00038288"/>
    </source>
</evidence>
<evidence type="ECO:0000256" key="1">
    <source>
        <dbReference type="ARBA" id="ARBA00004604"/>
    </source>
</evidence>
<dbReference type="GO" id="GO:0000479">
    <property type="term" value="P:endonucleolytic cleavage of tricistronic rRNA transcript (SSU-rRNA, 5.8S rRNA, LSU-rRNA)"/>
    <property type="evidence" value="ECO:0007669"/>
    <property type="project" value="TreeGrafter"/>
</dbReference>
<accession>A0A9D4MVK8</accession>
<dbReference type="GO" id="GO:0034511">
    <property type="term" value="F:U3 snoRNA binding"/>
    <property type="evidence" value="ECO:0007669"/>
    <property type="project" value="TreeGrafter"/>
</dbReference>
<dbReference type="Pfam" id="PF08142">
    <property type="entry name" value="AARP2CN"/>
    <property type="match status" value="1"/>
</dbReference>
<dbReference type="SMART" id="SM00785">
    <property type="entry name" value="AARP2CN"/>
    <property type="match status" value="1"/>
</dbReference>
<comment type="caution">
    <text evidence="9">The sequence shown here is derived from an EMBL/GenBank/DDBJ whole genome shotgun (WGS) entry which is preliminary data.</text>
</comment>
<comment type="function">
    <text evidence="4">Required during maturation of the 40S ribosomal subunit in the nucleolus.</text>
</comment>
<dbReference type="AlphaFoldDB" id="A0A9D4MVK8"/>